<dbReference type="Pfam" id="PF17191">
    <property type="entry name" value="RecG_wedge"/>
    <property type="match status" value="1"/>
</dbReference>
<feature type="domain" description="Helicase ATP-binding" evidence="16">
    <location>
        <begin position="277"/>
        <end position="455"/>
    </location>
</feature>
<dbReference type="NCBIfam" id="TIGR00643">
    <property type="entry name" value="recG"/>
    <property type="match status" value="1"/>
</dbReference>
<dbReference type="InterPro" id="IPR014001">
    <property type="entry name" value="Helicase_ATP-bd"/>
</dbReference>
<evidence type="ECO:0000256" key="2">
    <source>
        <dbReference type="ARBA" id="ARBA00017846"/>
    </source>
</evidence>
<evidence type="ECO:0000256" key="10">
    <source>
        <dbReference type="ARBA" id="ARBA00023204"/>
    </source>
</evidence>
<keyword evidence="9 15" id="KW-0233">DNA recombination</keyword>
<dbReference type="InterPro" id="IPR001650">
    <property type="entry name" value="Helicase_C-like"/>
</dbReference>
<keyword evidence="5 15" id="KW-0378">Hydrolase</keyword>
<dbReference type="PROSITE" id="PS51194">
    <property type="entry name" value="HELICASE_CTER"/>
    <property type="match status" value="1"/>
</dbReference>
<evidence type="ECO:0000256" key="7">
    <source>
        <dbReference type="ARBA" id="ARBA00022840"/>
    </source>
</evidence>
<evidence type="ECO:0000313" key="18">
    <source>
        <dbReference type="EMBL" id="PIR88948.1"/>
    </source>
</evidence>
<dbReference type="PANTHER" id="PTHR47964:SF1">
    <property type="entry name" value="ATP-DEPENDENT DNA HELICASE HOMOLOG RECG, CHLOROPLASTIC"/>
    <property type="match status" value="1"/>
</dbReference>
<dbReference type="Proteomes" id="UP000231157">
    <property type="component" value="Unassembled WGS sequence"/>
</dbReference>
<keyword evidence="7 15" id="KW-0067">ATP-binding</keyword>
<name>A0A2H0URA9_9BACT</name>
<keyword evidence="4 15" id="KW-0227">DNA damage</keyword>
<accession>A0A2H0URA9</accession>
<dbReference type="SUPFAM" id="SSF52540">
    <property type="entry name" value="P-loop containing nucleoside triphosphate hydrolases"/>
    <property type="match status" value="2"/>
</dbReference>
<dbReference type="NCBIfam" id="NF008168">
    <property type="entry name" value="PRK10917.2-2"/>
    <property type="match status" value="1"/>
</dbReference>
<dbReference type="Gene3D" id="2.40.50.140">
    <property type="entry name" value="Nucleic acid-binding proteins"/>
    <property type="match status" value="1"/>
</dbReference>
<evidence type="ECO:0000256" key="6">
    <source>
        <dbReference type="ARBA" id="ARBA00022806"/>
    </source>
</evidence>
<evidence type="ECO:0000256" key="3">
    <source>
        <dbReference type="ARBA" id="ARBA00022741"/>
    </source>
</evidence>
<dbReference type="GO" id="GO:0003677">
    <property type="term" value="F:DNA binding"/>
    <property type="evidence" value="ECO:0007669"/>
    <property type="project" value="UniProtKB-KW"/>
</dbReference>
<evidence type="ECO:0000259" key="16">
    <source>
        <dbReference type="PROSITE" id="PS51192"/>
    </source>
</evidence>
<dbReference type="InterPro" id="IPR047112">
    <property type="entry name" value="RecG/Mfd"/>
</dbReference>
<dbReference type="CDD" id="cd04488">
    <property type="entry name" value="RecG_wedge_OBF"/>
    <property type="match status" value="1"/>
</dbReference>
<dbReference type="InterPro" id="IPR027417">
    <property type="entry name" value="P-loop_NTPase"/>
</dbReference>
<evidence type="ECO:0000313" key="19">
    <source>
        <dbReference type="Proteomes" id="UP000231157"/>
    </source>
</evidence>
<dbReference type="Pfam" id="PF00271">
    <property type="entry name" value="Helicase_C"/>
    <property type="match status" value="1"/>
</dbReference>
<evidence type="ECO:0000256" key="1">
    <source>
        <dbReference type="ARBA" id="ARBA00007504"/>
    </source>
</evidence>
<evidence type="ECO:0000256" key="11">
    <source>
        <dbReference type="ARBA" id="ARBA00023235"/>
    </source>
</evidence>
<dbReference type="GO" id="GO:0043138">
    <property type="term" value="F:3'-5' DNA helicase activity"/>
    <property type="evidence" value="ECO:0007669"/>
    <property type="project" value="UniProtKB-EC"/>
</dbReference>
<keyword evidence="11" id="KW-0413">Isomerase</keyword>
<evidence type="ECO:0000256" key="9">
    <source>
        <dbReference type="ARBA" id="ARBA00023172"/>
    </source>
</evidence>
<dbReference type="NCBIfam" id="NF008165">
    <property type="entry name" value="PRK10917.1-3"/>
    <property type="match status" value="1"/>
</dbReference>
<evidence type="ECO:0000256" key="13">
    <source>
        <dbReference type="ARBA" id="ARBA00034808"/>
    </source>
</evidence>
<evidence type="ECO:0000256" key="5">
    <source>
        <dbReference type="ARBA" id="ARBA00022801"/>
    </source>
</evidence>
<dbReference type="AlphaFoldDB" id="A0A2H0URA9"/>
<gene>
    <name evidence="18" type="ORF">COU07_03580</name>
</gene>
<comment type="catalytic activity">
    <reaction evidence="14 15">
        <text>ATP + H2O = ADP + phosphate + H(+)</text>
        <dbReference type="Rhea" id="RHEA:13065"/>
        <dbReference type="ChEBI" id="CHEBI:15377"/>
        <dbReference type="ChEBI" id="CHEBI:15378"/>
        <dbReference type="ChEBI" id="CHEBI:30616"/>
        <dbReference type="ChEBI" id="CHEBI:43474"/>
        <dbReference type="ChEBI" id="CHEBI:456216"/>
        <dbReference type="EC" id="5.6.2.4"/>
    </reaction>
</comment>
<dbReference type="GO" id="GO:0016887">
    <property type="term" value="F:ATP hydrolysis activity"/>
    <property type="evidence" value="ECO:0007669"/>
    <property type="project" value="RHEA"/>
</dbReference>
<comment type="similarity">
    <text evidence="1 15">Belongs to the helicase family. RecG subfamily.</text>
</comment>
<comment type="caution">
    <text evidence="18">The sequence shown here is derived from an EMBL/GenBank/DDBJ whole genome shotgun (WGS) entry which is preliminary data.</text>
</comment>
<evidence type="ECO:0000259" key="17">
    <source>
        <dbReference type="PROSITE" id="PS51194"/>
    </source>
</evidence>
<dbReference type="EMBL" id="PFAZ01000009">
    <property type="protein sequence ID" value="PIR88948.1"/>
    <property type="molecule type" value="Genomic_DNA"/>
</dbReference>
<organism evidence="18 19">
    <name type="scientific">Candidatus Harrisonbacteria bacterium CG10_big_fil_rev_8_21_14_0_10_40_38</name>
    <dbReference type="NCBI Taxonomy" id="1974583"/>
    <lineage>
        <taxon>Bacteria</taxon>
        <taxon>Candidatus Harrisoniibacteriota</taxon>
    </lineage>
</organism>
<dbReference type="InterPro" id="IPR033454">
    <property type="entry name" value="RecG_wedge"/>
</dbReference>
<dbReference type="GO" id="GO:0006310">
    <property type="term" value="P:DNA recombination"/>
    <property type="evidence" value="ECO:0007669"/>
    <property type="project" value="UniProtKB-UniRule"/>
</dbReference>
<dbReference type="InterPro" id="IPR004609">
    <property type="entry name" value="ATP-dep_DNA_helicase_RecG"/>
</dbReference>
<dbReference type="GO" id="GO:0005524">
    <property type="term" value="F:ATP binding"/>
    <property type="evidence" value="ECO:0007669"/>
    <property type="project" value="UniProtKB-KW"/>
</dbReference>
<dbReference type="InterPro" id="IPR011545">
    <property type="entry name" value="DEAD/DEAH_box_helicase_dom"/>
</dbReference>
<protein>
    <recommendedName>
        <fullName evidence="2 15">ATP-dependent DNA helicase RecG</fullName>
        <ecNumber evidence="13 15">5.6.2.4</ecNumber>
    </recommendedName>
</protein>
<keyword evidence="10 15" id="KW-0234">DNA repair</keyword>
<sequence length="711" mass="79729">MITLSTELLRIRGISPSLIAHLKKLKIETVRDLLWHFPTRYEDFSRITQIADLSPNQSTTVSGVIKKVSSRYLPRKRFTIVEAVITDSTGEVKAIWFNQPYITRILRPGLKVNFAGKVVIDKISRTLCFSNPTHEIYRGYQKQTHTAGLIPIYPETRGLTSRGIRYLIQPILKVLPKIPDFIPEHILKSERLPSINNALNYIHFPKNLGEVEQAKKRFSFESLLLIHLNNLKIRAEISGERAHSFLFSDGEIDQLLSSLPFTLTKTQVRSLEEILEDLKKQTPMNRLLQGDVGSGKTVIAAIAALSIAKTGKQVAIMAPTEILARQHYATFKKLFGEIMKEWGVSCAFISGGISASARKLIAASIKASEINVVIGTHSLIQKSISFSDLAFVVVDEQQRFGVAQRARLLNAYNTEPVTASTRKTSTYPHFLSMSATPIPRTVSLTIFGDLNISTIEELPSGRKPIVTKVVDPENRDKAYLFMREQIKKGRQVFIVCPRIENSTETESKLLIDKRQVEVKTVQEEYDRLSKEVFPDLRVSMIHGRMKAKEKDMIMKQFSSGYTNILVSTSVIEVGVDVPNAAVMVIEGADRFGLAQLYQFRGRIGRGEHQSFCLLFSESSSSTTAQRLGALLKARNGFELAELDLKLRGPGEFLGDRQTGMPDIAMNALMDPVLIRSSRQASMKLLSESPTLDSYPLLKERLSLIRSATHLE</sequence>
<dbReference type="SUPFAM" id="SSF50249">
    <property type="entry name" value="Nucleic acid-binding proteins"/>
    <property type="match status" value="1"/>
</dbReference>
<comment type="function">
    <text evidence="15">Plays a critical role in recombination and DNA repair. Helps process Holliday junction intermediates to mature products by catalyzing branch migration. Has replication fork regression activity, unwinds stalled or blocked replication forks to make a HJ that can be resolved. Has a DNA unwinding activity characteristic of a DNA helicase with 3'-5' polarity.</text>
</comment>
<dbReference type="Pfam" id="PF00270">
    <property type="entry name" value="DEAD"/>
    <property type="match status" value="1"/>
</dbReference>
<evidence type="ECO:0000256" key="8">
    <source>
        <dbReference type="ARBA" id="ARBA00023125"/>
    </source>
</evidence>
<evidence type="ECO:0000256" key="4">
    <source>
        <dbReference type="ARBA" id="ARBA00022763"/>
    </source>
</evidence>
<evidence type="ECO:0000256" key="14">
    <source>
        <dbReference type="ARBA" id="ARBA00048988"/>
    </source>
</evidence>
<keyword evidence="8" id="KW-0238">DNA-binding</keyword>
<dbReference type="SMART" id="SM00490">
    <property type="entry name" value="HELICc"/>
    <property type="match status" value="2"/>
</dbReference>
<dbReference type="EC" id="5.6.2.4" evidence="13 15"/>
<proteinExistence type="inferred from homology"/>
<dbReference type="InterPro" id="IPR012340">
    <property type="entry name" value="NA-bd_OB-fold"/>
</dbReference>
<comment type="catalytic activity">
    <reaction evidence="12 15">
        <text>Couples ATP hydrolysis with the unwinding of duplex DNA by translocating in the 3'-5' direction.</text>
        <dbReference type="EC" id="5.6.2.4"/>
    </reaction>
</comment>
<dbReference type="Gene3D" id="3.40.50.300">
    <property type="entry name" value="P-loop containing nucleotide triphosphate hydrolases"/>
    <property type="match status" value="2"/>
</dbReference>
<evidence type="ECO:0000256" key="15">
    <source>
        <dbReference type="RuleBase" id="RU363016"/>
    </source>
</evidence>
<dbReference type="PANTHER" id="PTHR47964">
    <property type="entry name" value="ATP-DEPENDENT DNA HELICASE HOMOLOG RECG, CHLOROPLASTIC"/>
    <property type="match status" value="1"/>
</dbReference>
<reference evidence="19" key="1">
    <citation type="submission" date="2017-09" db="EMBL/GenBank/DDBJ databases">
        <title>Depth-based differentiation of microbial function through sediment-hosted aquifers and enrichment of novel symbionts in the deep terrestrial subsurface.</title>
        <authorList>
            <person name="Probst A.J."/>
            <person name="Ladd B."/>
            <person name="Jarett J.K."/>
            <person name="Geller-Mcgrath D.E."/>
            <person name="Sieber C.M.K."/>
            <person name="Emerson J.B."/>
            <person name="Anantharaman K."/>
            <person name="Thomas B.C."/>
            <person name="Malmstrom R."/>
            <person name="Stieglmeier M."/>
            <person name="Klingl A."/>
            <person name="Woyke T."/>
            <person name="Ryan C.M."/>
            <person name="Banfield J.F."/>
        </authorList>
    </citation>
    <scope>NUCLEOTIDE SEQUENCE [LARGE SCALE GENOMIC DNA]</scope>
</reference>
<dbReference type="SMART" id="SM00487">
    <property type="entry name" value="DEXDc"/>
    <property type="match status" value="1"/>
</dbReference>
<evidence type="ECO:0000256" key="12">
    <source>
        <dbReference type="ARBA" id="ARBA00034617"/>
    </source>
</evidence>
<keyword evidence="3 15" id="KW-0547">Nucleotide-binding</keyword>
<keyword evidence="6 15" id="KW-0347">Helicase</keyword>
<feature type="domain" description="Helicase C-terminal" evidence="17">
    <location>
        <begin position="474"/>
        <end position="650"/>
    </location>
</feature>
<dbReference type="GO" id="GO:0006281">
    <property type="term" value="P:DNA repair"/>
    <property type="evidence" value="ECO:0007669"/>
    <property type="project" value="UniProtKB-UniRule"/>
</dbReference>
<dbReference type="PROSITE" id="PS51192">
    <property type="entry name" value="HELICASE_ATP_BIND_1"/>
    <property type="match status" value="1"/>
</dbReference>